<keyword evidence="1" id="KW-0732">Signal</keyword>
<organism evidence="3 4">
    <name type="scientific">Brachionus plicatilis</name>
    <name type="common">Marine rotifer</name>
    <name type="synonym">Brachionus muelleri</name>
    <dbReference type="NCBI Taxonomy" id="10195"/>
    <lineage>
        <taxon>Eukaryota</taxon>
        <taxon>Metazoa</taxon>
        <taxon>Spiralia</taxon>
        <taxon>Gnathifera</taxon>
        <taxon>Rotifera</taxon>
        <taxon>Eurotatoria</taxon>
        <taxon>Monogononta</taxon>
        <taxon>Pseudotrocha</taxon>
        <taxon>Ploima</taxon>
        <taxon>Brachionidae</taxon>
        <taxon>Brachionus</taxon>
    </lineage>
</organism>
<gene>
    <name evidence="3" type="ORF">BpHYR1_006123</name>
</gene>
<dbReference type="CDD" id="cd00603">
    <property type="entry name" value="IPT_PCSR"/>
    <property type="match status" value="3"/>
</dbReference>
<proteinExistence type="predicted"/>
<evidence type="ECO:0000313" key="4">
    <source>
        <dbReference type="Proteomes" id="UP000276133"/>
    </source>
</evidence>
<keyword evidence="4" id="KW-1185">Reference proteome</keyword>
<sequence>ITINGDGFDQSTKVVLDSLVYDSSNSQITFDSFKFITLANTGQHNLSMFTSGREVEYMTSLTYEFSEAKNPQITSISISEIEQESNLTILGINFGVEPSEIDLKIGTQICRTIDLQSTTITCTIPGLESGSHIVTLNVRTIGDSNEFNERITGKATVKSIVPNSGSTNGGTIVKIQGNGFTVGSSVVLGQAICLVKNVKINEIECETQANSAQLVDVSVMTSGVEHSSVGVNYTFDEDKTPTISSVDPVQENFSSSLLTLIGEKFSNDKNEVHVQIDGSECSVIESSLTQITCLLGEHGAGTYQIELKIDSVGYANKDFNFGYNLNIHHLSSNEASLAGGLHLQINGSGFSGQSHVTICDNECVLLNFTSSQIFCLVPLANSQSLTPNVFGLWPNRGGTGGGTILTITGQNFIPDSSKVEIAHTNCQIITINSTSIVCRTGPLPSSSTKSLVEVYVDQIGNAINEEHFFEYIDLWSSKYTWGGMELPGEGDVVVISENQAVYFDTHTPILKGVLIIGGALIFDDMQDVHLQCEYIIIM</sequence>
<comment type="caution">
    <text evidence="3">The sequence shown here is derived from an EMBL/GenBank/DDBJ whole genome shotgun (WGS) entry which is preliminary data.</text>
</comment>
<dbReference type="InterPro" id="IPR019316">
    <property type="entry name" value="G8_domain"/>
</dbReference>
<dbReference type="PANTHER" id="PTHR46769">
    <property type="entry name" value="POLYCYSTIC KIDNEY AND HEPATIC DISEASE 1 (AUTOSOMAL RECESSIVE)-LIKE 1"/>
    <property type="match status" value="1"/>
</dbReference>
<name>A0A3M7SJU1_BRAPC</name>
<dbReference type="Pfam" id="PF01833">
    <property type="entry name" value="TIG"/>
    <property type="match status" value="5"/>
</dbReference>
<dbReference type="OrthoDB" id="120976at2759"/>
<dbReference type="AlphaFoldDB" id="A0A3M7SJU1"/>
<dbReference type="PROSITE" id="PS51484">
    <property type="entry name" value="G8"/>
    <property type="match status" value="1"/>
</dbReference>
<reference evidence="3 4" key="1">
    <citation type="journal article" date="2018" name="Sci. Rep.">
        <title>Genomic signatures of local adaptation to the degree of environmental predictability in rotifers.</title>
        <authorList>
            <person name="Franch-Gras L."/>
            <person name="Hahn C."/>
            <person name="Garcia-Roger E.M."/>
            <person name="Carmona M.J."/>
            <person name="Serra M."/>
            <person name="Gomez A."/>
        </authorList>
    </citation>
    <scope>NUCLEOTIDE SEQUENCE [LARGE SCALE GENOMIC DNA]</scope>
    <source>
        <strain evidence="3">HYR1</strain>
    </source>
</reference>
<dbReference type="InterPro" id="IPR014756">
    <property type="entry name" value="Ig_E-set"/>
</dbReference>
<protein>
    <submittedName>
        <fullName evidence="3">Fibrocystin-L</fullName>
    </submittedName>
</protein>
<dbReference type="InterPro" id="IPR052387">
    <property type="entry name" value="Fibrocystin"/>
</dbReference>
<dbReference type="SUPFAM" id="SSF81296">
    <property type="entry name" value="E set domains"/>
    <property type="match status" value="5"/>
</dbReference>
<accession>A0A3M7SJU1</accession>
<dbReference type="EMBL" id="REGN01001262">
    <property type="protein sequence ID" value="RNA35982.1"/>
    <property type="molecule type" value="Genomic_DNA"/>
</dbReference>
<dbReference type="Gene3D" id="2.60.40.10">
    <property type="entry name" value="Immunoglobulins"/>
    <property type="match status" value="5"/>
</dbReference>
<dbReference type="PANTHER" id="PTHR46769:SF2">
    <property type="entry name" value="FIBROCYSTIN-L ISOFORM 2 PRECURSOR-RELATED"/>
    <property type="match status" value="1"/>
</dbReference>
<dbReference type="CDD" id="cd00102">
    <property type="entry name" value="IPT"/>
    <property type="match status" value="1"/>
</dbReference>
<feature type="domain" description="G8" evidence="2">
    <location>
        <begin position="479"/>
        <end position="538"/>
    </location>
</feature>
<evidence type="ECO:0000256" key="1">
    <source>
        <dbReference type="ARBA" id="ARBA00022729"/>
    </source>
</evidence>
<dbReference type="InterPro" id="IPR013783">
    <property type="entry name" value="Ig-like_fold"/>
</dbReference>
<dbReference type="InterPro" id="IPR002909">
    <property type="entry name" value="IPT_dom"/>
</dbReference>
<dbReference type="SMART" id="SM00429">
    <property type="entry name" value="IPT"/>
    <property type="match status" value="4"/>
</dbReference>
<feature type="non-terminal residue" evidence="3">
    <location>
        <position position="1"/>
    </location>
</feature>
<evidence type="ECO:0000259" key="2">
    <source>
        <dbReference type="PROSITE" id="PS51484"/>
    </source>
</evidence>
<dbReference type="STRING" id="10195.A0A3M7SJU1"/>
<evidence type="ECO:0000313" key="3">
    <source>
        <dbReference type="EMBL" id="RNA35982.1"/>
    </source>
</evidence>
<dbReference type="Proteomes" id="UP000276133">
    <property type="component" value="Unassembled WGS sequence"/>
</dbReference>
<dbReference type="Pfam" id="PF10162">
    <property type="entry name" value="G8"/>
    <property type="match status" value="1"/>
</dbReference>